<keyword evidence="2" id="KW-1185">Reference proteome</keyword>
<evidence type="ECO:0000313" key="2">
    <source>
        <dbReference type="Proteomes" id="UP001444661"/>
    </source>
</evidence>
<organism evidence="1 2">
    <name type="scientific">Apiospora rasikravindrae</name>
    <dbReference type="NCBI Taxonomy" id="990691"/>
    <lineage>
        <taxon>Eukaryota</taxon>
        <taxon>Fungi</taxon>
        <taxon>Dikarya</taxon>
        <taxon>Ascomycota</taxon>
        <taxon>Pezizomycotina</taxon>
        <taxon>Sordariomycetes</taxon>
        <taxon>Xylariomycetidae</taxon>
        <taxon>Amphisphaeriales</taxon>
        <taxon>Apiosporaceae</taxon>
        <taxon>Apiospora</taxon>
    </lineage>
</organism>
<evidence type="ECO:0000313" key="1">
    <source>
        <dbReference type="EMBL" id="KAK8021963.1"/>
    </source>
</evidence>
<comment type="caution">
    <text evidence="1">The sequence shown here is derived from an EMBL/GenBank/DDBJ whole genome shotgun (WGS) entry which is preliminary data.</text>
</comment>
<protein>
    <recommendedName>
        <fullName evidence="3">RNase III domain-containing protein</fullName>
    </recommendedName>
</protein>
<sequence length="108" mass="12390">MWLSDMGVALDRLVHIKESDMEKRRAILEKDIRLAKIIANSWQLHAEIHLDPCLRRDPSHHHDPDMAAAAAAHRELDGLCDALLLGTTLFFALLRKYPDLSKFLLLLR</sequence>
<reference evidence="1 2" key="1">
    <citation type="submission" date="2023-01" db="EMBL/GenBank/DDBJ databases">
        <title>Analysis of 21 Apiospora genomes using comparative genomics revels a genus with tremendous synthesis potential of carbohydrate active enzymes and secondary metabolites.</title>
        <authorList>
            <person name="Sorensen T."/>
        </authorList>
    </citation>
    <scope>NUCLEOTIDE SEQUENCE [LARGE SCALE GENOMIC DNA]</scope>
    <source>
        <strain evidence="1 2">CBS 33761</strain>
    </source>
</reference>
<name>A0ABR1RVR4_9PEZI</name>
<proteinExistence type="predicted"/>
<dbReference type="EMBL" id="JAQQWK010000012">
    <property type="protein sequence ID" value="KAK8021963.1"/>
    <property type="molecule type" value="Genomic_DNA"/>
</dbReference>
<evidence type="ECO:0008006" key="3">
    <source>
        <dbReference type="Google" id="ProtNLM"/>
    </source>
</evidence>
<dbReference type="Proteomes" id="UP001444661">
    <property type="component" value="Unassembled WGS sequence"/>
</dbReference>
<accession>A0ABR1RVR4</accession>
<gene>
    <name evidence="1" type="ORF">PG993_012730</name>
</gene>